<proteinExistence type="predicted"/>
<accession>A0A918IRM1</accession>
<protein>
    <submittedName>
        <fullName evidence="1">Uncharacterized protein</fullName>
    </submittedName>
</protein>
<name>A0A918IRM1_9ACTN</name>
<sequence length="101" mass="11377">MHDPLMTELKRYLVQSVGASHGTARLVGLLLGLLLPAPGRHRTPTSHPVTPSPETLTVSLPRSSMLRGEDNVLVRPYLVAHERREEERRQRARRRTLVLAT</sequence>
<organism evidence="1 2">
    <name type="scientific">Streptomyces alanosinicus</name>
    <dbReference type="NCBI Taxonomy" id="68171"/>
    <lineage>
        <taxon>Bacteria</taxon>
        <taxon>Bacillati</taxon>
        <taxon>Actinomycetota</taxon>
        <taxon>Actinomycetes</taxon>
        <taxon>Kitasatosporales</taxon>
        <taxon>Streptomycetaceae</taxon>
        <taxon>Streptomyces</taxon>
    </lineage>
</organism>
<dbReference type="AlphaFoldDB" id="A0A918IRM1"/>
<comment type="caution">
    <text evidence="1">The sequence shown here is derived from an EMBL/GenBank/DDBJ whole genome shotgun (WGS) entry which is preliminary data.</text>
</comment>
<evidence type="ECO:0000313" key="1">
    <source>
        <dbReference type="EMBL" id="GGW25639.1"/>
    </source>
</evidence>
<dbReference type="Proteomes" id="UP000655443">
    <property type="component" value="Unassembled WGS sequence"/>
</dbReference>
<reference evidence="1" key="2">
    <citation type="submission" date="2020-09" db="EMBL/GenBank/DDBJ databases">
        <authorList>
            <person name="Sun Q."/>
            <person name="Ohkuma M."/>
        </authorList>
    </citation>
    <scope>NUCLEOTIDE SEQUENCE</scope>
    <source>
        <strain evidence="1">JCM 4714</strain>
    </source>
</reference>
<reference evidence="1" key="1">
    <citation type="journal article" date="2014" name="Int. J. Syst. Evol. Microbiol.">
        <title>Complete genome sequence of Corynebacterium casei LMG S-19264T (=DSM 44701T), isolated from a smear-ripened cheese.</title>
        <authorList>
            <consortium name="US DOE Joint Genome Institute (JGI-PGF)"/>
            <person name="Walter F."/>
            <person name="Albersmeier A."/>
            <person name="Kalinowski J."/>
            <person name="Ruckert C."/>
        </authorList>
    </citation>
    <scope>NUCLEOTIDE SEQUENCE</scope>
    <source>
        <strain evidence="1">JCM 4714</strain>
    </source>
</reference>
<dbReference type="EMBL" id="BMVG01000129">
    <property type="protein sequence ID" value="GGW25639.1"/>
    <property type="molecule type" value="Genomic_DNA"/>
</dbReference>
<evidence type="ECO:0000313" key="2">
    <source>
        <dbReference type="Proteomes" id="UP000655443"/>
    </source>
</evidence>
<keyword evidence="2" id="KW-1185">Reference proteome</keyword>
<gene>
    <name evidence="1" type="ORF">GCM10010339_94990</name>
</gene>